<evidence type="ECO:0000313" key="1">
    <source>
        <dbReference type="EMBL" id="ROL47231.1"/>
    </source>
</evidence>
<accession>A0A3N0YMW8</accession>
<name>A0A3N0YMW8_ANAGA</name>
<evidence type="ECO:0000313" key="2">
    <source>
        <dbReference type="Proteomes" id="UP000281406"/>
    </source>
</evidence>
<comment type="caution">
    <text evidence="1">The sequence shown here is derived from an EMBL/GenBank/DDBJ whole genome shotgun (WGS) entry which is preliminary data.</text>
</comment>
<keyword evidence="2" id="KW-1185">Reference proteome</keyword>
<reference evidence="1 2" key="1">
    <citation type="submission" date="2018-10" db="EMBL/GenBank/DDBJ databases">
        <title>Genome assembly for a Yunnan-Guizhou Plateau 3E fish, Anabarilius grahami (Regan), and its evolutionary and genetic applications.</title>
        <authorList>
            <person name="Jiang W."/>
        </authorList>
    </citation>
    <scope>NUCLEOTIDE SEQUENCE [LARGE SCALE GENOMIC DNA]</scope>
    <source>
        <strain evidence="1">AG-KIZ</strain>
        <tissue evidence="1">Muscle</tissue>
    </source>
</reference>
<proteinExistence type="predicted"/>
<dbReference type="EMBL" id="RJVU01035944">
    <property type="protein sequence ID" value="ROL47231.1"/>
    <property type="molecule type" value="Genomic_DNA"/>
</dbReference>
<sequence length="69" mass="7731">MRADGERVLRAAFPETLITERDCALIHTAHTSRTDLRQPLGICPGLEECQRLQRRTGDAHRPLTSSPAH</sequence>
<gene>
    <name evidence="1" type="ORF">DPX16_6411</name>
</gene>
<organism evidence="1 2">
    <name type="scientific">Anabarilius grahami</name>
    <name type="common">Kanglang fish</name>
    <name type="synonym">Barilius grahami</name>
    <dbReference type="NCBI Taxonomy" id="495550"/>
    <lineage>
        <taxon>Eukaryota</taxon>
        <taxon>Metazoa</taxon>
        <taxon>Chordata</taxon>
        <taxon>Craniata</taxon>
        <taxon>Vertebrata</taxon>
        <taxon>Euteleostomi</taxon>
        <taxon>Actinopterygii</taxon>
        <taxon>Neopterygii</taxon>
        <taxon>Teleostei</taxon>
        <taxon>Ostariophysi</taxon>
        <taxon>Cypriniformes</taxon>
        <taxon>Xenocyprididae</taxon>
        <taxon>Xenocypridinae</taxon>
        <taxon>Xenocypridinae incertae sedis</taxon>
        <taxon>Anabarilius</taxon>
    </lineage>
</organism>
<dbReference type="Proteomes" id="UP000281406">
    <property type="component" value="Unassembled WGS sequence"/>
</dbReference>
<protein>
    <submittedName>
        <fullName evidence="1">Uncharacterized protein</fullName>
    </submittedName>
</protein>
<dbReference type="AlphaFoldDB" id="A0A3N0YMW8"/>